<proteinExistence type="predicted"/>
<feature type="transmembrane region" description="Helical" evidence="7">
    <location>
        <begin position="299"/>
        <end position="317"/>
    </location>
</feature>
<evidence type="ECO:0000259" key="8">
    <source>
        <dbReference type="PROSITE" id="PS50850"/>
    </source>
</evidence>
<feature type="transmembrane region" description="Helical" evidence="7">
    <location>
        <begin position="52"/>
        <end position="70"/>
    </location>
</feature>
<dbReference type="Proteomes" id="UP000048926">
    <property type="component" value="Unassembled WGS sequence"/>
</dbReference>
<feature type="transmembrane region" description="Helical" evidence="7">
    <location>
        <begin position="323"/>
        <end position="344"/>
    </location>
</feature>
<feature type="transmembrane region" description="Helical" evidence="7">
    <location>
        <begin position="388"/>
        <end position="406"/>
    </location>
</feature>
<feature type="transmembrane region" description="Helical" evidence="7">
    <location>
        <begin position="179"/>
        <end position="199"/>
    </location>
</feature>
<dbReference type="RefSeq" id="WP_055658278.1">
    <property type="nucleotide sequence ID" value="NZ_CXST01000002.1"/>
</dbReference>
<dbReference type="InterPro" id="IPR020846">
    <property type="entry name" value="MFS_dom"/>
</dbReference>
<dbReference type="GO" id="GO:0005886">
    <property type="term" value="C:plasma membrane"/>
    <property type="evidence" value="ECO:0007669"/>
    <property type="project" value="UniProtKB-SubCell"/>
</dbReference>
<dbReference type="PANTHER" id="PTHR23517:SF3">
    <property type="entry name" value="INTEGRAL MEMBRANE TRANSPORT PROTEIN"/>
    <property type="match status" value="1"/>
</dbReference>
<name>A0A0M6Y7Q1_9HYPH</name>
<feature type="transmembrane region" description="Helical" evidence="7">
    <location>
        <begin position="82"/>
        <end position="103"/>
    </location>
</feature>
<evidence type="ECO:0000256" key="6">
    <source>
        <dbReference type="ARBA" id="ARBA00023136"/>
    </source>
</evidence>
<dbReference type="InterPro" id="IPR036259">
    <property type="entry name" value="MFS_trans_sf"/>
</dbReference>
<dbReference type="InterPro" id="IPR011701">
    <property type="entry name" value="MFS"/>
</dbReference>
<keyword evidence="2" id="KW-0813">Transport</keyword>
<sequence>MSFLAKVTLLFVVFVDLLGQGLVFPIINSLVMEPSTSMLPQSTSDAMRHFDYGLIIGVFFLCWFFGAPYISKLSDVIGRKNAILICLFGALGGYALTIAALYLNSFLLLVLGRAITGLTAGNQPIAQAAMIDGSTDDEDRNRNMGYIITGVSFGLVGGPLLGGLLSDPVLLGDLASIKLPFYACFMLVLIAILLVVFSFKDAHDAEAERQKFVFRPSEILELLWRIRKYPTVMRLTVVFFFFHVANLSFYIFVDNYLTSRFGYSTLGGSMVMLTIGIALAFSSTFLVVPAQKRFSKEAILGMTFTVWAVSAAAFIASPNAILTYVPVFCFYFAFGIAYPTFLGLYSAAVSDNEQGWVMGVTIAVFTLVAGVISLLGGELIGLDLDLPFYGVIIAALTALVVMFFAWNKPEIKALMRGSGG</sequence>
<dbReference type="PROSITE" id="PS50850">
    <property type="entry name" value="MFS"/>
    <property type="match status" value="1"/>
</dbReference>
<evidence type="ECO:0000256" key="5">
    <source>
        <dbReference type="ARBA" id="ARBA00022989"/>
    </source>
</evidence>
<dbReference type="Pfam" id="PF07690">
    <property type="entry name" value="MFS_1"/>
    <property type="match status" value="1"/>
</dbReference>
<dbReference type="PANTHER" id="PTHR23517">
    <property type="entry name" value="RESISTANCE PROTEIN MDTM, PUTATIVE-RELATED-RELATED"/>
    <property type="match status" value="1"/>
</dbReference>
<dbReference type="InterPro" id="IPR050171">
    <property type="entry name" value="MFS_Transporters"/>
</dbReference>
<dbReference type="EMBL" id="CXST01000002">
    <property type="protein sequence ID" value="CTQ45297.1"/>
    <property type="molecule type" value="Genomic_DNA"/>
</dbReference>
<evidence type="ECO:0000256" key="4">
    <source>
        <dbReference type="ARBA" id="ARBA00022692"/>
    </source>
</evidence>
<evidence type="ECO:0000313" key="9">
    <source>
        <dbReference type="EMBL" id="CTQ45297.1"/>
    </source>
</evidence>
<dbReference type="AlphaFoldDB" id="A0A0M6Y7Q1"/>
<dbReference type="GO" id="GO:0022857">
    <property type="term" value="F:transmembrane transporter activity"/>
    <property type="evidence" value="ECO:0007669"/>
    <property type="project" value="InterPro"/>
</dbReference>
<comment type="subcellular location">
    <subcellularLocation>
        <location evidence="1">Cell membrane</location>
        <topology evidence="1">Multi-pass membrane protein</topology>
    </subcellularLocation>
</comment>
<keyword evidence="3" id="KW-1003">Cell membrane</keyword>
<gene>
    <name evidence="9" type="primary">tetA_3</name>
    <name evidence="9" type="ORF">LAL4801_03746</name>
</gene>
<protein>
    <submittedName>
        <fullName evidence="9">Tetracycline resistance protein, class C</fullName>
    </submittedName>
</protein>
<dbReference type="OrthoDB" id="9764259at2"/>
<feature type="transmembrane region" description="Helical" evidence="7">
    <location>
        <begin position="356"/>
        <end position="376"/>
    </location>
</feature>
<feature type="transmembrane region" description="Helical" evidence="7">
    <location>
        <begin position="7"/>
        <end position="32"/>
    </location>
</feature>
<evidence type="ECO:0000256" key="1">
    <source>
        <dbReference type="ARBA" id="ARBA00004651"/>
    </source>
</evidence>
<organism evidence="9 10">
    <name type="scientific">Roseibium aggregatum</name>
    <dbReference type="NCBI Taxonomy" id="187304"/>
    <lineage>
        <taxon>Bacteria</taxon>
        <taxon>Pseudomonadati</taxon>
        <taxon>Pseudomonadota</taxon>
        <taxon>Alphaproteobacteria</taxon>
        <taxon>Hyphomicrobiales</taxon>
        <taxon>Stappiaceae</taxon>
        <taxon>Roseibium</taxon>
    </lineage>
</organism>
<dbReference type="Gene3D" id="1.20.1250.20">
    <property type="entry name" value="MFS general substrate transporter like domains"/>
    <property type="match status" value="1"/>
</dbReference>
<feature type="transmembrane region" description="Helical" evidence="7">
    <location>
        <begin position="265"/>
        <end position="287"/>
    </location>
</feature>
<keyword evidence="6 7" id="KW-0472">Membrane</keyword>
<dbReference type="SUPFAM" id="SSF103473">
    <property type="entry name" value="MFS general substrate transporter"/>
    <property type="match status" value="1"/>
</dbReference>
<evidence type="ECO:0000256" key="3">
    <source>
        <dbReference type="ARBA" id="ARBA00022475"/>
    </source>
</evidence>
<evidence type="ECO:0000313" key="10">
    <source>
        <dbReference type="Proteomes" id="UP000048926"/>
    </source>
</evidence>
<reference evidence="10" key="1">
    <citation type="submission" date="2015-07" db="EMBL/GenBank/DDBJ databases">
        <authorList>
            <person name="Rodrigo-Torres Lidia"/>
            <person name="Arahal R.David."/>
        </authorList>
    </citation>
    <scope>NUCLEOTIDE SEQUENCE [LARGE SCALE GENOMIC DNA]</scope>
    <source>
        <strain evidence="10">CECT 4801</strain>
    </source>
</reference>
<keyword evidence="10" id="KW-1185">Reference proteome</keyword>
<accession>A0A0M6Y7Q1</accession>
<keyword evidence="5 7" id="KW-1133">Transmembrane helix</keyword>
<evidence type="ECO:0000256" key="7">
    <source>
        <dbReference type="SAM" id="Phobius"/>
    </source>
</evidence>
<keyword evidence="4 7" id="KW-0812">Transmembrane</keyword>
<evidence type="ECO:0000256" key="2">
    <source>
        <dbReference type="ARBA" id="ARBA00022448"/>
    </source>
</evidence>
<feature type="transmembrane region" description="Helical" evidence="7">
    <location>
        <begin position="232"/>
        <end position="253"/>
    </location>
</feature>
<feature type="domain" description="Major facilitator superfamily (MFS) profile" evidence="8">
    <location>
        <begin position="9"/>
        <end position="412"/>
    </location>
</feature>